<dbReference type="GeneID" id="71569540"/>
<protein>
    <recommendedName>
        <fullName evidence="4">DUF695 domain-containing protein</fullName>
    </recommendedName>
</protein>
<dbReference type="RefSeq" id="WP_014790349.1">
    <property type="nucleotide sequence ID" value="NC_018016.1"/>
</dbReference>
<evidence type="ECO:0000313" key="3">
    <source>
        <dbReference type="Proteomes" id="UP000006051"/>
    </source>
</evidence>
<dbReference type="EMBL" id="CP003283">
    <property type="protein sequence ID" value="AFL96728.1"/>
    <property type="molecule type" value="Genomic_DNA"/>
</dbReference>
<dbReference type="GeneID" id="97257264"/>
<name>I3ZYE4_ORNRL</name>
<dbReference type="PATRIC" id="fig|867902.3.peg.510"/>
<dbReference type="eggNOG" id="ENOG502Z8C2">
    <property type="taxonomic scope" value="Bacteria"/>
</dbReference>
<proteinExistence type="predicted"/>
<dbReference type="AlphaFoldDB" id="I3ZYE4"/>
<dbReference type="STRING" id="867902.Ornrh_0525"/>
<evidence type="ECO:0000313" key="2">
    <source>
        <dbReference type="EMBL" id="AFL96728.1"/>
    </source>
</evidence>
<accession>I3ZYE4</accession>
<evidence type="ECO:0008006" key="4">
    <source>
        <dbReference type="Google" id="ProtNLM"/>
    </source>
</evidence>
<evidence type="ECO:0000256" key="1">
    <source>
        <dbReference type="SAM" id="Coils"/>
    </source>
</evidence>
<dbReference type="Proteomes" id="UP000006051">
    <property type="component" value="Chromosome"/>
</dbReference>
<keyword evidence="3" id="KW-1185">Reference proteome</keyword>
<dbReference type="HOGENOM" id="CLU_754052_0_0_10"/>
<gene>
    <name evidence="2" type="ordered locus">Ornrh_0525</name>
</gene>
<feature type="coiled-coil region" evidence="1">
    <location>
        <begin position="270"/>
        <end position="297"/>
    </location>
</feature>
<keyword evidence="1" id="KW-0175">Coiled coil</keyword>
<organism evidence="2 3">
    <name type="scientific">Ornithobacterium rhinotracheale (strain ATCC 51463 / DSM 15997 / CCUG 23171 / CIP 104009 / LMG 9086)</name>
    <dbReference type="NCBI Taxonomy" id="867902"/>
    <lineage>
        <taxon>Bacteria</taxon>
        <taxon>Pseudomonadati</taxon>
        <taxon>Bacteroidota</taxon>
        <taxon>Flavobacteriia</taxon>
        <taxon>Flavobacteriales</taxon>
        <taxon>Weeksellaceae</taxon>
        <taxon>Ornithobacterium</taxon>
    </lineage>
</organism>
<sequence length="359" mass="41895">MTDYSERYQTFWDWFKTEEQSFHAIIMEGDNSTIEKEVLDPIIEHLKLVDGDLQALLGDAGNRMAELIVTPDGRVTSIVFAEELIAHAPQDLPHWRFIALKPAMKEQIPEMAIKMHGYEFSPANIQFHPVVYEDFPDEVEVIFTHKDMNEDNKGNITQGVFIFLDNYFGEMNMVTRIDFADVCAPNEVEGELIPIQKLDSYLKWRESEFLEKTKDIYYDDSEDSFQALEGNSEQGRIVAVANQDVLQWEGKSSYPWMLALELSFPENLSTDALFNLLNQIEDEIEEEINQVFQDKKEMVFVCRETIPNLRTIFYACKDFRKATKIVDGICQKYQQEIDSSFDIYKDKYWRSVERFNILG</sequence>
<dbReference type="KEGG" id="orh:Ornrh_0525"/>
<reference evidence="2 3" key="1">
    <citation type="submission" date="2012-06" db="EMBL/GenBank/DDBJ databases">
        <title>The complete genome of Ornithobacterium rhinotracheale DSM 15997.</title>
        <authorList>
            <consortium name="US DOE Joint Genome Institute (JGI-PGF)"/>
            <person name="Lucas S."/>
            <person name="Copeland A."/>
            <person name="Lapidus A."/>
            <person name="Goodwin L."/>
            <person name="Pitluck S."/>
            <person name="Peters L."/>
            <person name="Mikhailova N."/>
            <person name="Teshima H."/>
            <person name="Kyrpides N."/>
            <person name="Mavromatis K."/>
            <person name="Pagani I."/>
            <person name="Ivanova N."/>
            <person name="Ovchinnikova G."/>
            <person name="Zeytun A."/>
            <person name="Detter J.C."/>
            <person name="Han C."/>
            <person name="Land M."/>
            <person name="Hauser L."/>
            <person name="Markowitz V."/>
            <person name="Cheng J.-F."/>
            <person name="Hugenholtz P."/>
            <person name="Woyke T."/>
            <person name="Wu D."/>
            <person name="Lang E."/>
            <person name="Kopitz M."/>
            <person name="Brambilla E."/>
            <person name="Klenk H.-P."/>
            <person name="Eisen J.A."/>
        </authorList>
    </citation>
    <scope>NUCLEOTIDE SEQUENCE [LARGE SCALE GENOMIC DNA]</scope>
    <source>
        <strain evidence="3">ATCC 51463 / DSM 15997 / CCUG 23171 / LMG 9086</strain>
    </source>
</reference>